<reference evidence="3 4" key="1">
    <citation type="journal article" date="2021" name="Genome Biol.">
        <title>AFLAP: assembly-free linkage analysis pipeline using k-mers from genome sequencing data.</title>
        <authorList>
            <person name="Fletcher K."/>
            <person name="Zhang L."/>
            <person name="Gil J."/>
            <person name="Han R."/>
            <person name="Cavanaugh K."/>
            <person name="Michelmore R."/>
        </authorList>
    </citation>
    <scope>NUCLEOTIDE SEQUENCE [LARGE SCALE GENOMIC DNA]</scope>
    <source>
        <strain evidence="3 4">SF5</strain>
    </source>
</reference>
<feature type="compositionally biased region" description="Basic and acidic residues" evidence="2">
    <location>
        <begin position="169"/>
        <end position="179"/>
    </location>
</feature>
<comment type="caution">
    <text evidence="3">The sequence shown here is derived from an EMBL/GenBank/DDBJ whole genome shotgun (WGS) entry which is preliminary data.</text>
</comment>
<evidence type="ECO:0000256" key="2">
    <source>
        <dbReference type="SAM" id="MobiDB-lite"/>
    </source>
</evidence>
<dbReference type="Pfam" id="PF02458">
    <property type="entry name" value="Transferase"/>
    <property type="match status" value="1"/>
</dbReference>
<organism evidence="3 4">
    <name type="scientific">Bremia lactucae</name>
    <name type="common">Lettuce downy mildew</name>
    <dbReference type="NCBI Taxonomy" id="4779"/>
    <lineage>
        <taxon>Eukaryota</taxon>
        <taxon>Sar</taxon>
        <taxon>Stramenopiles</taxon>
        <taxon>Oomycota</taxon>
        <taxon>Peronosporomycetes</taxon>
        <taxon>Peronosporales</taxon>
        <taxon>Peronosporaceae</taxon>
        <taxon>Bremia</taxon>
    </lineage>
</organism>
<dbReference type="GeneID" id="94346830"/>
<keyword evidence="1" id="KW-0808">Transferase</keyword>
<gene>
    <name evidence="3" type="ORF">CCR75_003062</name>
</gene>
<dbReference type="Gene3D" id="3.30.559.10">
    <property type="entry name" value="Chloramphenicol acetyltransferase-like domain"/>
    <property type="match status" value="2"/>
</dbReference>
<dbReference type="OrthoDB" id="671439at2759"/>
<keyword evidence="4" id="KW-1185">Reference proteome</keyword>
<feature type="region of interest" description="Disordered" evidence="2">
    <location>
        <begin position="164"/>
        <end position="183"/>
    </location>
</feature>
<dbReference type="KEGG" id="blac:94346830"/>
<sequence>MMGYFPLSILFIFPPPSTSTPFDLTRLHSSFVSLVEQDYPILIGELYTEPKSGVISVMQTAKHRDNGAYQIKFETNPRYSMTTRQAIQSRSWELMPSSKSKLELIRVSGTLLRDGGLAVGIDTSHMLFDGEAIFTFMTVWGQHYSGVKKEERLVVSHERQLMNGTNKPSKMEHPEFRVDSDDEVSSKSNIATQTLPARRYHNFHFSPNMMKKIKEWTNNKNYGNETTNVSYASTLDAVTALFTILITRARAHSQDVKITTFVNARLRLEPSLPRNYVGNVTFNALSTYANSELQPHVNSEAQVSPETLSKLAHRVRESILRCNNDFMRDALNFLAEQTSKAVVKTGTNFAYGTDLAFSSWLHMGMYNANFDGVHPWFASCLGYEGTVFITEAQMGGQGIDVGVTLECGALQKLERMVAKVCEELEKKQ</sequence>
<evidence type="ECO:0000313" key="3">
    <source>
        <dbReference type="EMBL" id="TDH74473.1"/>
    </source>
</evidence>
<dbReference type="InterPro" id="IPR023213">
    <property type="entry name" value="CAT-like_dom_sf"/>
</dbReference>
<dbReference type="InterPro" id="IPR050317">
    <property type="entry name" value="Plant_Fungal_Acyltransferase"/>
</dbReference>
<dbReference type="PANTHER" id="PTHR31642:SF310">
    <property type="entry name" value="FATTY ALCOHOL:CAFFEOYL-COA ACYLTRANSFERASE"/>
    <property type="match status" value="1"/>
</dbReference>
<dbReference type="EMBL" id="SHOA02000011">
    <property type="protein sequence ID" value="TDH74473.1"/>
    <property type="molecule type" value="Genomic_DNA"/>
</dbReference>
<protein>
    <submittedName>
        <fullName evidence="3">Uncharacterized protein</fullName>
    </submittedName>
</protein>
<dbReference type="PANTHER" id="PTHR31642">
    <property type="entry name" value="TRICHOTHECENE 3-O-ACETYLTRANSFERASE"/>
    <property type="match status" value="1"/>
</dbReference>
<evidence type="ECO:0000313" key="4">
    <source>
        <dbReference type="Proteomes" id="UP000294530"/>
    </source>
</evidence>
<evidence type="ECO:0000256" key="1">
    <source>
        <dbReference type="ARBA" id="ARBA00022679"/>
    </source>
</evidence>
<dbReference type="RefSeq" id="XP_067823971.1">
    <property type="nucleotide sequence ID" value="XM_067961159.1"/>
</dbReference>
<accession>A0A976IMJ6</accession>
<dbReference type="AlphaFoldDB" id="A0A976IMJ6"/>
<proteinExistence type="predicted"/>
<name>A0A976IMJ6_BRELC</name>
<dbReference type="GO" id="GO:0016747">
    <property type="term" value="F:acyltransferase activity, transferring groups other than amino-acyl groups"/>
    <property type="evidence" value="ECO:0007669"/>
    <property type="project" value="TreeGrafter"/>
</dbReference>
<dbReference type="Proteomes" id="UP000294530">
    <property type="component" value="Unassembled WGS sequence"/>
</dbReference>